<accession>A0ABM1BLY2</accession>
<dbReference type="PANTHER" id="PTHR13832">
    <property type="entry name" value="PROTEIN PHOSPHATASE 2C"/>
    <property type="match status" value="1"/>
</dbReference>
<feature type="compositionally biased region" description="Polar residues" evidence="5">
    <location>
        <begin position="716"/>
        <end position="729"/>
    </location>
</feature>
<feature type="region of interest" description="Disordered" evidence="5">
    <location>
        <begin position="934"/>
        <end position="1341"/>
    </location>
</feature>
<dbReference type="InterPro" id="IPR001932">
    <property type="entry name" value="PPM-type_phosphatase-like_dom"/>
</dbReference>
<dbReference type="Proteomes" id="UP000694941">
    <property type="component" value="Unplaced"/>
</dbReference>
<keyword evidence="1" id="KW-0479">Metal-binding</keyword>
<dbReference type="GeneID" id="106468763"/>
<dbReference type="PANTHER" id="PTHR13832:SF818">
    <property type="entry name" value="SD03870P"/>
    <property type="match status" value="1"/>
</dbReference>
<feature type="compositionally biased region" description="Polar residues" evidence="5">
    <location>
        <begin position="1128"/>
        <end position="1163"/>
    </location>
</feature>
<dbReference type="SUPFAM" id="SSF81606">
    <property type="entry name" value="PP2C-like"/>
    <property type="match status" value="1"/>
</dbReference>
<sequence length="1377" mass="151900">MEKSVEGLSLIESFFNEFNNESSPGSDECVQHRFRFIGSFRLKPEDVEGEVFDWVMHYLEKRKCPHSLAVVLSRAVTEEVSHEPELGNFQTAENPIDECETHLIDAVQLHSQVIQLLHELIQYWEEKYQEMASTTVWPCSPIYNVSVCAIKNTRRKMEDRHVILHDLNVACDLQKDVPHHSYYAVFDGHAGTEAANFAAAHLHWNIVQHPAFFTDTQTAIKEAFKITDKLFLERAFREGMKSGCTAVCCLAREKTLYLAWLGDSQAIVVRQGIPLEIMSPHKPDREDERHRIENEGGCVLFIGTWRVNGTLAVSRALGDPEHKPCVSCEPDVITVNLDGTEDFLVLACDGLWDRMTPSDVIKFVYHYVKETPNNLESLASQLVHQAKDKGSSDNITTIVAFLRDPADLANSPMPPIPIMFPQLQGEVGTINGTTISSGTTVSGHVSELWENVHQYQSQNNQCKIKSQSKLSICDKINTNEPEEIYQCIDTSDIPERTELGEVPTPPINEVMNIEQFGMYSEEVEKAINKVPQKFDASFILDPGIVNIQQTPAKESPEVDAIMPDNHVYVKEVANEVVNLAIESAVDEVQRKETEMSITTTENDNSGEQNYMNKMEFSSGQFQAVSELEQPSQQTPQSKECDQSGMILFSAEDPTFTSKSGQQSSNSLPECHQTLNQDPSSMSELEQPGSTLQNEMEQSNPTHQPSAEQLSEKEEFTPTSPQETDQSMYASQKPEPENSSHLQPKQALPILLEAKQHVYVPQSKIDVVPVGSQLENSAKQRTEPIGPCQSETELLFPQTTNHTTVKISPPEIVEDKSVLELLTTQQLIASNFLVEPQNKTDGMGKPCTFPVGGFFMTPEIYDEIELSKDTPTDEIGAGSAVVELGAIPDSVPEAEGVTEDVDSDSEKDGGWKYVKGDQKSELISFQRNEEREKVASHMLGTTSKPISKLNTKPNKLSQENKSKLRQLTIGETTKKPSSISKPEKIKDVQQDKAKTLVKVGSTAKTLLSKEHKPKLSTSTIPRQGHIPLVKKSAVTSVSVPSTKRSVTKPDVSMNSKPSQQPPKQRPSSAQQSSPTNAQKHRESSSSVNSSNKPSGGLVSTPKTVSQKSMTLPRRTQSRPPVISKESDVLKSSTLNNSASLPRHSAQSLTRPSITSSRLQPNSGRPVTMASHPKSTCRSPNSTTEKLEQTKNTPMNGTNTSVGVKKARPNLATVQRSHCTTKQSKESINKEISTVASGKQQISNIKLNERPKTASGSSNTKKANTLQASGTGTLKTTSPSKPSSQGKTSKAVSKDKKTLKTDSTAKQTASEKNSPIGAIKPAEKTHFSTMPATDQEKGSLEEHLKEASLEKVEIITLPSMLREESSATVVQEVSFEEEN</sequence>
<gene>
    <name evidence="8" type="primary">LOC106468763</name>
</gene>
<organism evidence="7 8">
    <name type="scientific">Limulus polyphemus</name>
    <name type="common">Atlantic horseshoe crab</name>
    <dbReference type="NCBI Taxonomy" id="6850"/>
    <lineage>
        <taxon>Eukaryota</taxon>
        <taxon>Metazoa</taxon>
        <taxon>Ecdysozoa</taxon>
        <taxon>Arthropoda</taxon>
        <taxon>Chelicerata</taxon>
        <taxon>Merostomata</taxon>
        <taxon>Xiphosura</taxon>
        <taxon>Limulidae</taxon>
        <taxon>Limulus</taxon>
    </lineage>
</organism>
<dbReference type="RefSeq" id="XP_013784657.1">
    <property type="nucleotide sequence ID" value="XM_013929203.2"/>
</dbReference>
<feature type="compositionally biased region" description="Polar residues" evidence="5">
    <location>
        <begin position="1252"/>
        <end position="1266"/>
    </location>
</feature>
<dbReference type="InterPro" id="IPR036457">
    <property type="entry name" value="PPM-type-like_dom_sf"/>
</dbReference>
<feature type="compositionally biased region" description="Polar residues" evidence="5">
    <location>
        <begin position="1099"/>
        <end position="1117"/>
    </location>
</feature>
<keyword evidence="7" id="KW-1185">Reference proteome</keyword>
<feature type="compositionally biased region" description="Polar residues" evidence="5">
    <location>
        <begin position="1032"/>
        <end position="1043"/>
    </location>
</feature>
<dbReference type="PROSITE" id="PS51746">
    <property type="entry name" value="PPM_2"/>
    <property type="match status" value="1"/>
</dbReference>
<evidence type="ECO:0000313" key="7">
    <source>
        <dbReference type="Proteomes" id="UP000694941"/>
    </source>
</evidence>
<proteinExistence type="inferred from homology"/>
<dbReference type="Gene3D" id="3.60.40.10">
    <property type="entry name" value="PPM-type phosphatase domain"/>
    <property type="match status" value="1"/>
</dbReference>
<dbReference type="InterPro" id="IPR000222">
    <property type="entry name" value="PP2C_BS"/>
</dbReference>
<dbReference type="InterPro" id="IPR015655">
    <property type="entry name" value="PP2C"/>
</dbReference>
<feature type="compositionally biased region" description="Polar residues" evidence="5">
    <location>
        <begin position="1228"/>
        <end position="1244"/>
    </location>
</feature>
<dbReference type="SMART" id="SM00332">
    <property type="entry name" value="PP2Cc"/>
    <property type="match status" value="1"/>
</dbReference>
<feature type="compositionally biased region" description="Basic and acidic residues" evidence="5">
    <location>
        <begin position="1332"/>
        <end position="1341"/>
    </location>
</feature>
<feature type="compositionally biased region" description="Polar residues" evidence="5">
    <location>
        <begin position="938"/>
        <end position="958"/>
    </location>
</feature>
<feature type="domain" description="PPM-type phosphatase" evidence="6">
    <location>
        <begin position="144"/>
        <end position="402"/>
    </location>
</feature>
<feature type="compositionally biased region" description="Low complexity" evidence="5">
    <location>
        <begin position="1267"/>
        <end position="1288"/>
    </location>
</feature>
<feature type="region of interest" description="Disordered" evidence="5">
    <location>
        <begin position="892"/>
        <end position="911"/>
    </location>
</feature>
<evidence type="ECO:0000256" key="3">
    <source>
        <dbReference type="ARBA" id="ARBA00022912"/>
    </source>
</evidence>
<feature type="compositionally biased region" description="Polar residues" evidence="5">
    <location>
        <begin position="1210"/>
        <end position="1220"/>
    </location>
</feature>
<evidence type="ECO:0000256" key="1">
    <source>
        <dbReference type="ARBA" id="ARBA00022723"/>
    </source>
</evidence>
<name>A0ABM1BLY2_LIMPO</name>
<feature type="compositionally biased region" description="Low complexity" evidence="5">
    <location>
        <begin position="1064"/>
        <end position="1073"/>
    </location>
</feature>
<keyword evidence="3 4" id="KW-0904">Protein phosphatase</keyword>
<reference evidence="8" key="1">
    <citation type="submission" date="2025-08" db="UniProtKB">
        <authorList>
            <consortium name="RefSeq"/>
        </authorList>
    </citation>
    <scope>IDENTIFICATION</scope>
    <source>
        <tissue evidence="8">Muscle</tissue>
    </source>
</reference>
<evidence type="ECO:0000256" key="2">
    <source>
        <dbReference type="ARBA" id="ARBA00022801"/>
    </source>
</evidence>
<evidence type="ECO:0000313" key="8">
    <source>
        <dbReference type="RefSeq" id="XP_013784657.1"/>
    </source>
</evidence>
<evidence type="ECO:0000259" key="6">
    <source>
        <dbReference type="PROSITE" id="PS51746"/>
    </source>
</evidence>
<feature type="compositionally biased region" description="Polar residues" evidence="5">
    <location>
        <begin position="1171"/>
        <end position="1200"/>
    </location>
</feature>
<keyword evidence="2 4" id="KW-0378">Hydrolase</keyword>
<feature type="compositionally biased region" description="Polar residues" evidence="5">
    <location>
        <begin position="654"/>
        <end position="708"/>
    </location>
</feature>
<feature type="region of interest" description="Disordered" evidence="5">
    <location>
        <begin position="654"/>
        <end position="742"/>
    </location>
</feature>
<dbReference type="CDD" id="cd00143">
    <property type="entry name" value="PP2Cc"/>
    <property type="match status" value="1"/>
</dbReference>
<dbReference type="Pfam" id="PF00481">
    <property type="entry name" value="PP2C"/>
    <property type="match status" value="1"/>
</dbReference>
<dbReference type="PROSITE" id="PS01032">
    <property type="entry name" value="PPM_1"/>
    <property type="match status" value="1"/>
</dbReference>
<protein>
    <submittedName>
        <fullName evidence="8">Uncharacterized protein LOC106468763 isoform X1</fullName>
    </submittedName>
</protein>
<evidence type="ECO:0000256" key="5">
    <source>
        <dbReference type="SAM" id="MobiDB-lite"/>
    </source>
</evidence>
<evidence type="ECO:0000256" key="4">
    <source>
        <dbReference type="RuleBase" id="RU003465"/>
    </source>
</evidence>
<feature type="compositionally biased region" description="Basic and acidic residues" evidence="5">
    <location>
        <begin position="980"/>
        <end position="993"/>
    </location>
</feature>
<comment type="similarity">
    <text evidence="4">Belongs to the PP2C family.</text>
</comment>